<feature type="chain" id="PRO_5024331453" description="Methylamine utilisation protein MauE domain-containing protein" evidence="6">
    <location>
        <begin position="24"/>
        <end position="186"/>
    </location>
</feature>
<sequence>MTWYCAALSALVAPLLIAGHAHLADTASFARVIRSHGLFTGRVVPALARAVALLETGGAIGLLALLIVDPGASRPMVIALAALFAVFAGYLVIVHRRSAGAGSLECGCGLGTPLHRWSWSRPAALAGGLLLALALSWPPAALAERSLAVAAGWSLTTAALCLWQMRRMNERAMAYARQAYRLLGGE</sequence>
<gene>
    <name evidence="8" type="ORF">ETD85_08785</name>
</gene>
<keyword evidence="3 5" id="KW-1133">Transmembrane helix</keyword>
<evidence type="ECO:0000256" key="4">
    <source>
        <dbReference type="ARBA" id="ARBA00023136"/>
    </source>
</evidence>
<feature type="transmembrane region" description="Helical" evidence="5">
    <location>
        <begin position="146"/>
        <end position="163"/>
    </location>
</feature>
<organism evidence="8 9">
    <name type="scientific">Nonomuraea zeae</name>
    <dbReference type="NCBI Taxonomy" id="1642303"/>
    <lineage>
        <taxon>Bacteria</taxon>
        <taxon>Bacillati</taxon>
        <taxon>Actinomycetota</taxon>
        <taxon>Actinomycetes</taxon>
        <taxon>Streptosporangiales</taxon>
        <taxon>Streptosporangiaceae</taxon>
        <taxon>Nonomuraea</taxon>
    </lineage>
</organism>
<proteinExistence type="predicted"/>
<name>A0A5S4HE91_9ACTN</name>
<feature type="transmembrane region" description="Helical" evidence="5">
    <location>
        <begin position="75"/>
        <end position="93"/>
    </location>
</feature>
<keyword evidence="4 5" id="KW-0472">Membrane</keyword>
<dbReference type="InterPro" id="IPR009908">
    <property type="entry name" value="Methylamine_util_MauE"/>
</dbReference>
<evidence type="ECO:0000259" key="7">
    <source>
        <dbReference type="Pfam" id="PF07291"/>
    </source>
</evidence>
<evidence type="ECO:0000256" key="1">
    <source>
        <dbReference type="ARBA" id="ARBA00004141"/>
    </source>
</evidence>
<dbReference type="EMBL" id="VCKX01000018">
    <property type="protein sequence ID" value="TMR37210.1"/>
    <property type="molecule type" value="Genomic_DNA"/>
</dbReference>
<dbReference type="GO" id="GO:0030416">
    <property type="term" value="P:methylamine metabolic process"/>
    <property type="evidence" value="ECO:0007669"/>
    <property type="project" value="InterPro"/>
</dbReference>
<protein>
    <recommendedName>
        <fullName evidence="7">Methylamine utilisation protein MauE domain-containing protein</fullName>
    </recommendedName>
</protein>
<dbReference type="RefSeq" id="WP_138689110.1">
    <property type="nucleotide sequence ID" value="NZ_JBHSAZ010000076.1"/>
</dbReference>
<feature type="domain" description="Methylamine utilisation protein MauE" evidence="7">
    <location>
        <begin position="9"/>
        <end position="135"/>
    </location>
</feature>
<evidence type="ECO:0000313" key="8">
    <source>
        <dbReference type="EMBL" id="TMR37210.1"/>
    </source>
</evidence>
<keyword evidence="9" id="KW-1185">Reference proteome</keyword>
<evidence type="ECO:0000256" key="6">
    <source>
        <dbReference type="SAM" id="SignalP"/>
    </source>
</evidence>
<evidence type="ECO:0000256" key="5">
    <source>
        <dbReference type="SAM" id="Phobius"/>
    </source>
</evidence>
<evidence type="ECO:0000256" key="2">
    <source>
        <dbReference type="ARBA" id="ARBA00022692"/>
    </source>
</evidence>
<dbReference type="Pfam" id="PF07291">
    <property type="entry name" value="MauE"/>
    <property type="match status" value="1"/>
</dbReference>
<feature type="transmembrane region" description="Helical" evidence="5">
    <location>
        <begin position="46"/>
        <end position="68"/>
    </location>
</feature>
<keyword evidence="6" id="KW-0732">Signal</keyword>
<comment type="subcellular location">
    <subcellularLocation>
        <location evidence="1">Membrane</location>
        <topology evidence="1">Multi-pass membrane protein</topology>
    </subcellularLocation>
</comment>
<keyword evidence="2 5" id="KW-0812">Transmembrane</keyword>
<dbReference type="AlphaFoldDB" id="A0A5S4HE91"/>
<evidence type="ECO:0000313" key="9">
    <source>
        <dbReference type="Proteomes" id="UP000306628"/>
    </source>
</evidence>
<feature type="signal peptide" evidence="6">
    <location>
        <begin position="1"/>
        <end position="23"/>
    </location>
</feature>
<dbReference type="GO" id="GO:0016020">
    <property type="term" value="C:membrane"/>
    <property type="evidence" value="ECO:0007669"/>
    <property type="project" value="UniProtKB-SubCell"/>
</dbReference>
<accession>A0A5S4HE91</accession>
<reference evidence="8 9" key="1">
    <citation type="submission" date="2019-05" db="EMBL/GenBank/DDBJ databases">
        <title>Draft genome sequence of Nonomuraea zeae DSM 100528.</title>
        <authorList>
            <person name="Saricaoglu S."/>
            <person name="Isik K."/>
        </authorList>
    </citation>
    <scope>NUCLEOTIDE SEQUENCE [LARGE SCALE GENOMIC DNA]</scope>
    <source>
        <strain evidence="8 9">DSM 100528</strain>
    </source>
</reference>
<comment type="caution">
    <text evidence="8">The sequence shown here is derived from an EMBL/GenBank/DDBJ whole genome shotgun (WGS) entry which is preliminary data.</text>
</comment>
<dbReference type="Proteomes" id="UP000306628">
    <property type="component" value="Unassembled WGS sequence"/>
</dbReference>
<evidence type="ECO:0000256" key="3">
    <source>
        <dbReference type="ARBA" id="ARBA00022989"/>
    </source>
</evidence>